<dbReference type="SUPFAM" id="SSF81606">
    <property type="entry name" value="PP2C-like"/>
    <property type="match status" value="1"/>
</dbReference>
<dbReference type="InterPro" id="IPR001932">
    <property type="entry name" value="PPM-type_phosphatase-like_dom"/>
</dbReference>
<dbReference type="SMART" id="SM00332">
    <property type="entry name" value="PP2Cc"/>
    <property type="match status" value="1"/>
</dbReference>
<keyword evidence="3" id="KW-1185">Reference proteome</keyword>
<protein>
    <submittedName>
        <fullName evidence="2">Protein phosphatase 2C domain-containing protein</fullName>
    </submittedName>
</protein>
<evidence type="ECO:0000259" key="1">
    <source>
        <dbReference type="PROSITE" id="PS51746"/>
    </source>
</evidence>
<feature type="domain" description="PPM-type phosphatase" evidence="1">
    <location>
        <begin position="3"/>
        <end position="229"/>
    </location>
</feature>
<dbReference type="EMBL" id="JAMSKV010000007">
    <property type="protein sequence ID" value="MCQ8278642.1"/>
    <property type="molecule type" value="Genomic_DNA"/>
</dbReference>
<proteinExistence type="predicted"/>
<organism evidence="2 3">
    <name type="scientific">Endosaccharibacter trunci</name>
    <dbReference type="NCBI Taxonomy" id="2812733"/>
    <lineage>
        <taxon>Bacteria</taxon>
        <taxon>Pseudomonadati</taxon>
        <taxon>Pseudomonadota</taxon>
        <taxon>Alphaproteobacteria</taxon>
        <taxon>Acetobacterales</taxon>
        <taxon>Acetobacteraceae</taxon>
        <taxon>Endosaccharibacter</taxon>
    </lineage>
</organism>
<name>A0ABT1W8S9_9PROT</name>
<evidence type="ECO:0000313" key="2">
    <source>
        <dbReference type="EMBL" id="MCQ8278642.1"/>
    </source>
</evidence>
<dbReference type="CDD" id="cd00143">
    <property type="entry name" value="PP2Cc"/>
    <property type="match status" value="1"/>
</dbReference>
<sequence length="230" mass="24659">MFGGQVFSVSHRGAVRPENQDALVCRPEMDVYAVADGAGGTENGRAAADAVINNISRIPPTVKVTERLGEIRRAIATAHESLLSNSKAASTVAVLMLDGPYFVCLWVGDSRIYLWRDGELVQLSHDHSMVQEMVDAGTLTPAEARVHPKANVITRAVGGIQGDLAIAKRTGETLPGDRFLLCSDGLTKTMEDDEICQLMAGSGDIAAAMLDTALRRRARDNVSVIVVCRD</sequence>
<dbReference type="PROSITE" id="PS51746">
    <property type="entry name" value="PPM_2"/>
    <property type="match status" value="1"/>
</dbReference>
<dbReference type="InterPro" id="IPR015655">
    <property type="entry name" value="PP2C"/>
</dbReference>
<dbReference type="PANTHER" id="PTHR47992">
    <property type="entry name" value="PROTEIN PHOSPHATASE"/>
    <property type="match status" value="1"/>
</dbReference>
<gene>
    <name evidence="2" type="ORF">NFI95_09280</name>
</gene>
<dbReference type="InterPro" id="IPR036457">
    <property type="entry name" value="PPM-type-like_dom_sf"/>
</dbReference>
<dbReference type="SMART" id="SM00331">
    <property type="entry name" value="PP2C_SIG"/>
    <property type="match status" value="1"/>
</dbReference>
<dbReference type="Gene3D" id="3.60.40.10">
    <property type="entry name" value="PPM-type phosphatase domain"/>
    <property type="match status" value="1"/>
</dbReference>
<dbReference type="Proteomes" id="UP001524587">
    <property type="component" value="Unassembled WGS sequence"/>
</dbReference>
<comment type="caution">
    <text evidence="2">The sequence shown here is derived from an EMBL/GenBank/DDBJ whole genome shotgun (WGS) entry which is preliminary data.</text>
</comment>
<accession>A0ABT1W8S9</accession>
<reference evidence="2 3" key="1">
    <citation type="submission" date="2022-06" db="EMBL/GenBank/DDBJ databases">
        <title>Endosaccharibacter gen. nov., sp. nov., endophytic bacteria isolated from sugarcane.</title>
        <authorList>
            <person name="Pitiwittayakul N."/>
            <person name="Yukphan P."/>
            <person name="Charoenyingcharoen P."/>
            <person name="Tanasupawat S."/>
        </authorList>
    </citation>
    <scope>NUCLEOTIDE SEQUENCE [LARGE SCALE GENOMIC DNA]</scope>
    <source>
        <strain evidence="2 3">KSS8</strain>
    </source>
</reference>
<evidence type="ECO:0000313" key="3">
    <source>
        <dbReference type="Proteomes" id="UP001524587"/>
    </source>
</evidence>
<dbReference type="RefSeq" id="WP_422864124.1">
    <property type="nucleotide sequence ID" value="NZ_JAMSKV010000007.1"/>
</dbReference>
<dbReference type="Pfam" id="PF13672">
    <property type="entry name" value="PP2C_2"/>
    <property type="match status" value="1"/>
</dbReference>